<evidence type="ECO:0000313" key="2">
    <source>
        <dbReference type="Proteomes" id="UP000326582"/>
    </source>
</evidence>
<name>A0ACD0WPP8_CLALS</name>
<dbReference type="EMBL" id="CP038488">
    <property type="protein sequence ID" value="QFZ29494.1"/>
    <property type="molecule type" value="Genomic_DNA"/>
</dbReference>
<dbReference type="Proteomes" id="UP000326582">
    <property type="component" value="Chromosome 5"/>
</dbReference>
<accession>A0ACD0WPP8</accession>
<keyword evidence="2" id="KW-1185">Reference proteome</keyword>
<protein>
    <submittedName>
        <fullName evidence="1">Uncharacterized protein</fullName>
    </submittedName>
</protein>
<gene>
    <name evidence="1" type="ORF">EJF14_50738</name>
</gene>
<evidence type="ECO:0000313" key="1">
    <source>
        <dbReference type="EMBL" id="QFZ29494.1"/>
    </source>
</evidence>
<reference evidence="2" key="1">
    <citation type="journal article" date="2019" name="MBio">
        <title>Comparative genomics for the elucidation of multidrug resistance (MDR) in Candida lusitaniae.</title>
        <authorList>
            <person name="Kannan A."/>
            <person name="Asner S.A."/>
            <person name="Trachsel E."/>
            <person name="Kelly S."/>
            <person name="Parker J."/>
            <person name="Sanglard D."/>
        </authorList>
    </citation>
    <scope>NUCLEOTIDE SEQUENCE [LARGE SCALE GENOMIC DNA]</scope>
    <source>
        <strain evidence="2">P1</strain>
    </source>
</reference>
<proteinExistence type="predicted"/>
<organism evidence="1 2">
    <name type="scientific">Clavispora lusitaniae</name>
    <name type="common">Candida lusitaniae</name>
    <dbReference type="NCBI Taxonomy" id="36911"/>
    <lineage>
        <taxon>Eukaryota</taxon>
        <taxon>Fungi</taxon>
        <taxon>Dikarya</taxon>
        <taxon>Ascomycota</taxon>
        <taxon>Saccharomycotina</taxon>
        <taxon>Pichiomycetes</taxon>
        <taxon>Metschnikowiaceae</taxon>
        <taxon>Clavispora</taxon>
    </lineage>
</organism>
<sequence length="248" mass="29891">MVRTLRKHHFEYVRLRRHWRDKFRERWDKIIDEDYMRAIIHAYDLEGRHPNRDSITLEKAKVSGQKCGICKKTINAWWYAWCECTGEGHYYGDYGCQKRSCSYVHGECAESQSLKNVPEMEEFKHREVYNFVEEMRLHLGSLARVQVNDLSEDEECTLCHRKFYDREILEVLQPCGIECKKENHGYADYKCYKFWVERSLLMYALDRCFSEGPTDLTQDFLKYKIIETEDEKIESDIDTHAQKIYSRF</sequence>